<dbReference type="EMBL" id="BAAAEO010000001">
    <property type="protein sequence ID" value="GAA0541438.1"/>
    <property type="molecule type" value="Genomic_DNA"/>
</dbReference>
<evidence type="ECO:0000313" key="2">
    <source>
        <dbReference type="EMBL" id="GAA0541438.1"/>
    </source>
</evidence>
<keyword evidence="1" id="KW-0812">Transmembrane</keyword>
<accession>A0ABN1DEE0</accession>
<feature type="transmembrane region" description="Helical" evidence="1">
    <location>
        <begin position="47"/>
        <end position="68"/>
    </location>
</feature>
<gene>
    <name evidence="2" type="ORF">GCM10009098_06300</name>
</gene>
<evidence type="ECO:0000313" key="3">
    <source>
        <dbReference type="Proteomes" id="UP001501169"/>
    </source>
</evidence>
<keyword evidence="1" id="KW-1133">Transmembrane helix</keyword>
<comment type="caution">
    <text evidence="2">The sequence shown here is derived from an EMBL/GenBank/DDBJ whole genome shotgun (WGS) entry which is preliminary data.</text>
</comment>
<feature type="transmembrane region" description="Helical" evidence="1">
    <location>
        <begin position="17"/>
        <end position="35"/>
    </location>
</feature>
<reference evidence="2 3" key="1">
    <citation type="journal article" date="2019" name="Int. J. Syst. Evol. Microbiol.">
        <title>The Global Catalogue of Microorganisms (GCM) 10K type strain sequencing project: providing services to taxonomists for standard genome sequencing and annotation.</title>
        <authorList>
            <consortium name="The Broad Institute Genomics Platform"/>
            <consortium name="The Broad Institute Genome Sequencing Center for Infectious Disease"/>
            <person name="Wu L."/>
            <person name="Ma J."/>
        </authorList>
    </citation>
    <scope>NUCLEOTIDE SEQUENCE [LARGE SCALE GENOMIC DNA]</scope>
    <source>
        <strain evidence="2 3">JCM 14331</strain>
    </source>
</reference>
<dbReference type="RefSeq" id="WP_226765517.1">
    <property type="nucleotide sequence ID" value="NZ_BAAAEO010000001.1"/>
</dbReference>
<evidence type="ECO:0000256" key="1">
    <source>
        <dbReference type="SAM" id="Phobius"/>
    </source>
</evidence>
<proteinExistence type="predicted"/>
<keyword evidence="1" id="KW-0472">Membrane</keyword>
<dbReference type="Proteomes" id="UP001501169">
    <property type="component" value="Unassembled WGS sequence"/>
</dbReference>
<sequence>MDVFFQFEPFETTRLEQLVIVIVYSKICLFFRFKFKWLEERFDFKKLFCVGVLLTALYGVLLINVLAFDKYQYQSKTLQSMIVSGNYQRAEGKLDAPYSKDGVDRFSIGDINFEILQPHRNSLKGCFHDFLASQYQLIGKRIRLEYLVVDMPGEAFETLTQYNGEGFCIVNIEVFNEDA</sequence>
<protein>
    <submittedName>
        <fullName evidence="2">Uncharacterized protein</fullName>
    </submittedName>
</protein>
<name>A0ABN1DEE0_9GAMM</name>
<organism evidence="2 3">
    <name type="scientific">Rheinheimera aquimaris</name>
    <dbReference type="NCBI Taxonomy" id="412437"/>
    <lineage>
        <taxon>Bacteria</taxon>
        <taxon>Pseudomonadati</taxon>
        <taxon>Pseudomonadota</taxon>
        <taxon>Gammaproteobacteria</taxon>
        <taxon>Chromatiales</taxon>
        <taxon>Chromatiaceae</taxon>
        <taxon>Rheinheimera</taxon>
    </lineage>
</organism>
<keyword evidence="3" id="KW-1185">Reference proteome</keyword>